<feature type="transmembrane region" description="Helical" evidence="1">
    <location>
        <begin position="73"/>
        <end position="94"/>
    </location>
</feature>
<proteinExistence type="predicted"/>
<dbReference type="EMBL" id="MCFD01000010">
    <property type="protein sequence ID" value="ORX68149.1"/>
    <property type="molecule type" value="Genomic_DNA"/>
</dbReference>
<comment type="caution">
    <text evidence="2">The sequence shown here is derived from an EMBL/GenBank/DDBJ whole genome shotgun (WGS) entry which is preliminary data.</text>
</comment>
<gene>
    <name evidence="2" type="ORF">DL89DRAFT_27318</name>
</gene>
<keyword evidence="1" id="KW-0812">Transmembrane</keyword>
<dbReference type="AlphaFoldDB" id="A0A1Y1W3L9"/>
<organism evidence="2 3">
    <name type="scientific">Linderina pennispora</name>
    <dbReference type="NCBI Taxonomy" id="61395"/>
    <lineage>
        <taxon>Eukaryota</taxon>
        <taxon>Fungi</taxon>
        <taxon>Fungi incertae sedis</taxon>
        <taxon>Zoopagomycota</taxon>
        <taxon>Kickxellomycotina</taxon>
        <taxon>Kickxellomycetes</taxon>
        <taxon>Kickxellales</taxon>
        <taxon>Kickxellaceae</taxon>
        <taxon>Linderina</taxon>
    </lineage>
</organism>
<keyword evidence="1" id="KW-1133">Transmembrane helix</keyword>
<name>A0A1Y1W3L9_9FUNG</name>
<evidence type="ECO:0000256" key="1">
    <source>
        <dbReference type="SAM" id="Phobius"/>
    </source>
</evidence>
<evidence type="ECO:0000313" key="2">
    <source>
        <dbReference type="EMBL" id="ORX68149.1"/>
    </source>
</evidence>
<dbReference type="Proteomes" id="UP000193922">
    <property type="component" value="Unassembled WGS sequence"/>
</dbReference>
<sequence length="137" mass="14937">MLPSNTTITPFLSCIHSLQRAPAYSPVGGGGVWGSAGSNMTASSIRALNRFGPSKGDRLSGSMPGVRESGKPIYIFLLASSAFVLFSSPEFLFFKERSCFTLFTPYCSLYSSSVWTRAIPFLRLSPGILHSTQKEHY</sequence>
<reference evidence="2 3" key="1">
    <citation type="submission" date="2016-07" db="EMBL/GenBank/DDBJ databases">
        <title>Pervasive Adenine N6-methylation of Active Genes in Fungi.</title>
        <authorList>
            <consortium name="DOE Joint Genome Institute"/>
            <person name="Mondo S.J."/>
            <person name="Dannebaum R.O."/>
            <person name="Kuo R.C."/>
            <person name="Labutti K."/>
            <person name="Haridas S."/>
            <person name="Kuo A."/>
            <person name="Salamov A."/>
            <person name="Ahrendt S.R."/>
            <person name="Lipzen A."/>
            <person name="Sullivan W."/>
            <person name="Andreopoulos W.B."/>
            <person name="Clum A."/>
            <person name="Lindquist E."/>
            <person name="Daum C."/>
            <person name="Ramamoorthy G.K."/>
            <person name="Gryganskyi A."/>
            <person name="Culley D."/>
            <person name="Magnuson J.K."/>
            <person name="James T.Y."/>
            <person name="O'Malley M.A."/>
            <person name="Stajich J.E."/>
            <person name="Spatafora J.W."/>
            <person name="Visel A."/>
            <person name="Grigoriev I.V."/>
        </authorList>
    </citation>
    <scope>NUCLEOTIDE SEQUENCE [LARGE SCALE GENOMIC DNA]</scope>
    <source>
        <strain evidence="2 3">ATCC 12442</strain>
    </source>
</reference>
<dbReference type="GeneID" id="63805686"/>
<dbReference type="RefSeq" id="XP_040741963.1">
    <property type="nucleotide sequence ID" value="XM_040889038.1"/>
</dbReference>
<accession>A0A1Y1W3L9</accession>
<keyword evidence="3" id="KW-1185">Reference proteome</keyword>
<protein>
    <submittedName>
        <fullName evidence="2">Uncharacterized protein</fullName>
    </submittedName>
</protein>
<keyword evidence="1" id="KW-0472">Membrane</keyword>
<evidence type="ECO:0000313" key="3">
    <source>
        <dbReference type="Proteomes" id="UP000193922"/>
    </source>
</evidence>